<dbReference type="RefSeq" id="WP_054732792.1">
    <property type="nucleotide sequence ID" value="NZ_AYZM01000158.1"/>
</dbReference>
<dbReference type="Proteomes" id="UP000051442">
    <property type="component" value="Unassembled WGS sequence"/>
</dbReference>
<dbReference type="PATRIC" id="fig|1423804.4.peg.2267"/>
<reference evidence="1 2" key="1">
    <citation type="journal article" date="2015" name="Genome Announc.">
        <title>Expanding the biotechnology potential of lactobacilli through comparative genomics of 213 strains and associated genera.</title>
        <authorList>
            <person name="Sun Z."/>
            <person name="Harris H.M."/>
            <person name="McCann A."/>
            <person name="Guo C."/>
            <person name="Argimon S."/>
            <person name="Zhang W."/>
            <person name="Yang X."/>
            <person name="Jeffery I.B."/>
            <person name="Cooney J.C."/>
            <person name="Kagawa T.F."/>
            <person name="Liu W."/>
            <person name="Song Y."/>
            <person name="Salvetti E."/>
            <person name="Wrobel A."/>
            <person name="Rasinkangas P."/>
            <person name="Parkhill J."/>
            <person name="Rea M.C."/>
            <person name="O'Sullivan O."/>
            <person name="Ritari J."/>
            <person name="Douillard F.P."/>
            <person name="Paul Ross R."/>
            <person name="Yang R."/>
            <person name="Briner A.E."/>
            <person name="Felis G.E."/>
            <person name="de Vos W.M."/>
            <person name="Barrangou R."/>
            <person name="Klaenhammer T.R."/>
            <person name="Caufield P.W."/>
            <person name="Cui Y."/>
            <person name="Zhang H."/>
            <person name="O'Toole P.W."/>
        </authorList>
    </citation>
    <scope>NUCLEOTIDE SEQUENCE [LARGE SCALE GENOMIC DNA]</scope>
    <source>
        <strain evidence="1 2">DSM 23365</strain>
    </source>
</reference>
<protein>
    <submittedName>
        <fullName evidence="1">Uncharacterized protein</fullName>
    </submittedName>
</protein>
<dbReference type="Pfam" id="PF19157">
    <property type="entry name" value="DUF5839"/>
    <property type="match status" value="1"/>
</dbReference>
<keyword evidence="2" id="KW-1185">Reference proteome</keyword>
<sequence>MAKQIPRKSRRVISAVHLNKDEAGELTLNLTHEYQWRTGAHTYFANGEPAQNTEPTVGTIAIAKTYRGDKRVVIVDSTFVAKEVVSPNELIQANRLRRITQYTDEKLPPALVDQLNQYLAARTRSPEAEVVQNQPESD</sequence>
<dbReference type="InterPro" id="IPR043895">
    <property type="entry name" value="DUF5839"/>
</dbReference>
<gene>
    <name evidence="1" type="ORF">FD14_GL002086</name>
</gene>
<dbReference type="AlphaFoldDB" id="A0A0R2EPJ1"/>
<comment type="caution">
    <text evidence="1">The sequence shown here is derived from an EMBL/GenBank/DDBJ whole genome shotgun (WGS) entry which is preliminary data.</text>
</comment>
<proteinExistence type="predicted"/>
<evidence type="ECO:0000313" key="2">
    <source>
        <dbReference type="Proteomes" id="UP000051442"/>
    </source>
</evidence>
<organism evidence="1 2">
    <name type="scientific">Secundilactobacillus similis DSM 23365 = JCM 2765</name>
    <dbReference type="NCBI Taxonomy" id="1423804"/>
    <lineage>
        <taxon>Bacteria</taxon>
        <taxon>Bacillati</taxon>
        <taxon>Bacillota</taxon>
        <taxon>Bacilli</taxon>
        <taxon>Lactobacillales</taxon>
        <taxon>Lactobacillaceae</taxon>
        <taxon>Secundilactobacillus</taxon>
    </lineage>
</organism>
<dbReference type="STRING" id="1423804.FD14_GL002086"/>
<evidence type="ECO:0000313" key="1">
    <source>
        <dbReference type="EMBL" id="KRN18222.1"/>
    </source>
</evidence>
<name>A0A0R2EPJ1_9LACO</name>
<dbReference type="EMBL" id="AYZM01000158">
    <property type="protein sequence ID" value="KRN18222.1"/>
    <property type="molecule type" value="Genomic_DNA"/>
</dbReference>
<accession>A0A0R2EPJ1</accession>